<protein>
    <submittedName>
        <fullName evidence="1">Uncharacterized protein</fullName>
    </submittedName>
</protein>
<dbReference type="GeneID" id="17319728"/>
<dbReference type="Gramene" id="CDF32349">
    <property type="protein sequence ID" value="CDF32349"/>
    <property type="gene ID" value="CHC_T00008081001"/>
</dbReference>
<accession>R7Q2T9</accession>
<dbReference type="STRING" id="2769.R7Q2T9"/>
<evidence type="ECO:0000313" key="2">
    <source>
        <dbReference type="Proteomes" id="UP000012073"/>
    </source>
</evidence>
<sequence>MTGEQTTPNPTEEERNAVTGAARFIISWENDNTPDNASINLCDIRHSTRKSVNAVLSRSRKSIDINDIAASYGLQSQNWRPLSDSVLYGDHIALTETALDQSNSKNAFSPQRSHFAGEEVALAAKLPHDAKVVERIAAAPLPCSLLATSHTLSRIFVQDSRDLCVLRELKGY</sequence>
<evidence type="ECO:0000313" key="1">
    <source>
        <dbReference type="EMBL" id="CDF32349.1"/>
    </source>
</evidence>
<keyword evidence="2" id="KW-1185">Reference proteome</keyword>
<dbReference type="KEGG" id="ccp:CHC_T00008081001"/>
<dbReference type="AlphaFoldDB" id="R7Q2T9"/>
<reference evidence="2" key="1">
    <citation type="journal article" date="2013" name="Proc. Natl. Acad. Sci. U.S.A.">
        <title>Genome structure and metabolic features in the red seaweed Chondrus crispus shed light on evolution of the Archaeplastida.</title>
        <authorList>
            <person name="Collen J."/>
            <person name="Porcel B."/>
            <person name="Carre W."/>
            <person name="Ball S.G."/>
            <person name="Chaparro C."/>
            <person name="Tonon T."/>
            <person name="Barbeyron T."/>
            <person name="Michel G."/>
            <person name="Noel B."/>
            <person name="Valentin K."/>
            <person name="Elias M."/>
            <person name="Artiguenave F."/>
            <person name="Arun A."/>
            <person name="Aury J.M."/>
            <person name="Barbosa-Neto J.F."/>
            <person name="Bothwell J.H."/>
            <person name="Bouget F.Y."/>
            <person name="Brillet L."/>
            <person name="Cabello-Hurtado F."/>
            <person name="Capella-Gutierrez S."/>
            <person name="Charrier B."/>
            <person name="Cladiere L."/>
            <person name="Cock J.M."/>
            <person name="Coelho S.M."/>
            <person name="Colleoni C."/>
            <person name="Czjzek M."/>
            <person name="Da Silva C."/>
            <person name="Delage L."/>
            <person name="Denoeud F."/>
            <person name="Deschamps P."/>
            <person name="Dittami S.M."/>
            <person name="Gabaldon T."/>
            <person name="Gachon C.M."/>
            <person name="Groisillier A."/>
            <person name="Herve C."/>
            <person name="Jabbari K."/>
            <person name="Katinka M."/>
            <person name="Kloareg B."/>
            <person name="Kowalczyk N."/>
            <person name="Labadie K."/>
            <person name="Leblanc C."/>
            <person name="Lopez P.J."/>
            <person name="McLachlan D.H."/>
            <person name="Meslet-Cladiere L."/>
            <person name="Moustafa A."/>
            <person name="Nehr Z."/>
            <person name="Nyvall Collen P."/>
            <person name="Panaud O."/>
            <person name="Partensky F."/>
            <person name="Poulain J."/>
            <person name="Rensing S.A."/>
            <person name="Rousvoal S."/>
            <person name="Samson G."/>
            <person name="Symeonidi A."/>
            <person name="Weissenbach J."/>
            <person name="Zambounis A."/>
            <person name="Wincker P."/>
            <person name="Boyen C."/>
        </authorList>
    </citation>
    <scope>NUCLEOTIDE SEQUENCE [LARGE SCALE GENOMIC DNA]</scope>
    <source>
        <strain evidence="2">cv. Stackhouse</strain>
    </source>
</reference>
<organism evidence="1 2">
    <name type="scientific">Chondrus crispus</name>
    <name type="common">Carrageen Irish moss</name>
    <name type="synonym">Polymorpha crispa</name>
    <dbReference type="NCBI Taxonomy" id="2769"/>
    <lineage>
        <taxon>Eukaryota</taxon>
        <taxon>Rhodophyta</taxon>
        <taxon>Florideophyceae</taxon>
        <taxon>Rhodymeniophycidae</taxon>
        <taxon>Gigartinales</taxon>
        <taxon>Gigartinaceae</taxon>
        <taxon>Chondrus</taxon>
    </lineage>
</organism>
<proteinExistence type="predicted"/>
<dbReference type="RefSeq" id="XP_005712014.1">
    <property type="nucleotide sequence ID" value="XM_005711957.1"/>
</dbReference>
<name>R7Q2T9_CHOCR</name>
<dbReference type="Proteomes" id="UP000012073">
    <property type="component" value="Unassembled WGS sequence"/>
</dbReference>
<dbReference type="EMBL" id="HG001477">
    <property type="protein sequence ID" value="CDF32349.1"/>
    <property type="molecule type" value="Genomic_DNA"/>
</dbReference>
<gene>
    <name evidence="1" type="ORF">CHC_T00008081001</name>
</gene>